<comment type="caution">
    <text evidence="2">The sequence shown here is derived from an EMBL/GenBank/DDBJ whole genome shotgun (WGS) entry which is preliminary data.</text>
</comment>
<feature type="compositionally biased region" description="Polar residues" evidence="1">
    <location>
        <begin position="650"/>
        <end position="661"/>
    </location>
</feature>
<feature type="region of interest" description="Disordered" evidence="1">
    <location>
        <begin position="185"/>
        <end position="307"/>
    </location>
</feature>
<evidence type="ECO:0000313" key="2">
    <source>
        <dbReference type="EMBL" id="RWQ94657.1"/>
    </source>
</evidence>
<dbReference type="VEuPathDB" id="FungiDB:C8Q69DRAFT_445582"/>
<feature type="region of interest" description="Disordered" evidence="1">
    <location>
        <begin position="650"/>
        <end position="899"/>
    </location>
</feature>
<feature type="compositionally biased region" description="Basic and acidic residues" evidence="1">
    <location>
        <begin position="55"/>
        <end position="76"/>
    </location>
</feature>
<feature type="compositionally biased region" description="Basic residues" evidence="1">
    <location>
        <begin position="767"/>
        <end position="776"/>
    </location>
</feature>
<feature type="compositionally biased region" description="Polar residues" evidence="1">
    <location>
        <begin position="714"/>
        <end position="723"/>
    </location>
</feature>
<feature type="compositionally biased region" description="Polar residues" evidence="1">
    <location>
        <begin position="1"/>
        <end position="13"/>
    </location>
</feature>
<feature type="region of interest" description="Disordered" evidence="1">
    <location>
        <begin position="916"/>
        <end position="992"/>
    </location>
</feature>
<keyword evidence="3" id="KW-1185">Reference proteome</keyword>
<feature type="compositionally biased region" description="Basic and acidic residues" evidence="1">
    <location>
        <begin position="253"/>
        <end position="267"/>
    </location>
</feature>
<dbReference type="AlphaFoldDB" id="A0A443HS86"/>
<feature type="region of interest" description="Disordered" evidence="1">
    <location>
        <begin position="1"/>
        <end position="160"/>
    </location>
</feature>
<dbReference type="GeneID" id="39598352"/>
<dbReference type="EMBL" id="RCNU01000007">
    <property type="protein sequence ID" value="RWQ94657.1"/>
    <property type="molecule type" value="Genomic_DNA"/>
</dbReference>
<feature type="compositionally biased region" description="Basic and acidic residues" evidence="1">
    <location>
        <begin position="185"/>
        <end position="198"/>
    </location>
</feature>
<evidence type="ECO:0000313" key="3">
    <source>
        <dbReference type="Proteomes" id="UP000283841"/>
    </source>
</evidence>
<feature type="compositionally biased region" description="Basic and acidic residues" evidence="1">
    <location>
        <begin position="205"/>
        <end position="238"/>
    </location>
</feature>
<feature type="compositionally biased region" description="Polar residues" evidence="1">
    <location>
        <begin position="290"/>
        <end position="307"/>
    </location>
</feature>
<organism evidence="2 3">
    <name type="scientific">Byssochlamys spectabilis</name>
    <name type="common">Paecilomyces variotii</name>
    <dbReference type="NCBI Taxonomy" id="264951"/>
    <lineage>
        <taxon>Eukaryota</taxon>
        <taxon>Fungi</taxon>
        <taxon>Dikarya</taxon>
        <taxon>Ascomycota</taxon>
        <taxon>Pezizomycotina</taxon>
        <taxon>Eurotiomycetes</taxon>
        <taxon>Eurotiomycetidae</taxon>
        <taxon>Eurotiales</taxon>
        <taxon>Thermoascaceae</taxon>
        <taxon>Paecilomyces</taxon>
    </lineage>
</organism>
<reference evidence="2 3" key="1">
    <citation type="journal article" date="2018" name="Front. Microbiol.">
        <title>Genomic and genetic insights into a cosmopolitan fungus, Paecilomyces variotii (Eurotiales).</title>
        <authorList>
            <person name="Urquhart A.S."/>
            <person name="Mondo S.J."/>
            <person name="Makela M.R."/>
            <person name="Hane J.K."/>
            <person name="Wiebenga A."/>
            <person name="He G."/>
            <person name="Mihaltcheva S."/>
            <person name="Pangilinan J."/>
            <person name="Lipzen A."/>
            <person name="Barry K."/>
            <person name="de Vries R.P."/>
            <person name="Grigoriev I.V."/>
            <person name="Idnurm A."/>
        </authorList>
    </citation>
    <scope>NUCLEOTIDE SEQUENCE [LARGE SCALE GENOMIC DNA]</scope>
    <source>
        <strain evidence="2 3">CBS 101075</strain>
    </source>
</reference>
<feature type="compositionally biased region" description="Low complexity" evidence="1">
    <location>
        <begin position="824"/>
        <end position="841"/>
    </location>
</feature>
<sequence length="992" mass="107925">MDSDKPQASTAQGSDDLFPGAPVNVRLPFIGPSANAWAQQKENERRQRMQQQSSHYKEEKENEPLHHKQSNTERFNDAVAIPLVGPTMPASQKPGARSSGLDYDEELALPMPKPRTLSRPTPPPPVPTLMQPPTRRGRKGKDRSVTDPGKPTVPQTVVSMPEITFEEKKVTEKKSKVATLKSKFSLKDMIRESNKDVSKANTHNVKKDTVEQSKSSFESEKSVDSTDEPKLYVPKPKEPGVVPSSAPPTSVPDRFRDSYSSAEEPRIRTVRSTPAAAVESLAEGSRRASVGSTANAETPQSKYVSSQEKIEGIIMGDPSLSPTRTGTYAKSGTPEVIASQSRIVSMQAEVETHRQASGESSSSQVQMFESPMEVLYSPSVYGPSGSGAWEQLQHAHPDTMPMFSPGHRAIEQNGYGALRRASDMSIPPNISTEHRSAIQNPVSSQGRSGNLVISAPGPIPVQYASAPQQSQYPNTPIEDVSLFTGVTSHGGYAPPPPDPEYQSTANLEQQLWTHASTLHHHMNSMTTRLTKVIGDTHNWHMDQVMRNVDNLGDVARILTNRAVGHSQIADETKGLLTEVRGELQALRRESSITDRRLTETVHNIHREIAPLRQKVDALYAEFMSRPSEAKGKQRVQRVPSAEEISARLSNISVASQSTRGRSNTRRRKAKEPSAATEECPSDVPTPTAAFRTPNQAGSAAGDDNDQTVKGDTGKQPQGVSEATTGGPDWKAGSLCSESDHASVSSTLPGPEVASLSEKNTSAGGEKKKNKTPRKKNVFGLGKRQDGEQSKHPKTPKHNGVPEQSLPQVLSEAGTHSPHIPQTPSRASLESSAGSASHISPSLVHPALRNPRQQEIMRQREQQNRQQRPRGPYRRNQQQTQGGFQQHHHHSQLISPSFTPNPAAINAYMSYPPMLSSPTIPPTPGYPPPPPPPMPPRNAPGPHYGPPPSPAWVTGAPAPAMLTPSVSEPWGPSHWYQEAYGGERAGSNQSYQK</sequence>
<feature type="compositionally biased region" description="Low complexity" evidence="1">
    <location>
        <begin position="873"/>
        <end position="884"/>
    </location>
</feature>
<evidence type="ECO:0000256" key="1">
    <source>
        <dbReference type="SAM" id="MobiDB-lite"/>
    </source>
</evidence>
<name>A0A443HS86_BYSSP</name>
<accession>A0A443HS86</accession>
<dbReference type="RefSeq" id="XP_028484302.1">
    <property type="nucleotide sequence ID" value="XM_028629075.1"/>
</dbReference>
<protein>
    <submittedName>
        <fullName evidence="2">Uncharacterized protein</fullName>
    </submittedName>
</protein>
<dbReference type="Proteomes" id="UP000283841">
    <property type="component" value="Unassembled WGS sequence"/>
</dbReference>
<proteinExistence type="predicted"/>
<feature type="compositionally biased region" description="Pro residues" evidence="1">
    <location>
        <begin position="918"/>
        <end position="949"/>
    </location>
</feature>
<gene>
    <name evidence="2" type="ORF">C8Q69DRAFT_445582</name>
</gene>